<accession>A0AC60PZA2</accession>
<organism evidence="1 2">
    <name type="scientific">Ixodes persulcatus</name>
    <name type="common">Taiga tick</name>
    <dbReference type="NCBI Taxonomy" id="34615"/>
    <lineage>
        <taxon>Eukaryota</taxon>
        <taxon>Metazoa</taxon>
        <taxon>Ecdysozoa</taxon>
        <taxon>Arthropoda</taxon>
        <taxon>Chelicerata</taxon>
        <taxon>Arachnida</taxon>
        <taxon>Acari</taxon>
        <taxon>Parasitiformes</taxon>
        <taxon>Ixodida</taxon>
        <taxon>Ixodoidea</taxon>
        <taxon>Ixodidae</taxon>
        <taxon>Ixodinae</taxon>
        <taxon>Ixodes</taxon>
    </lineage>
</organism>
<evidence type="ECO:0000313" key="1">
    <source>
        <dbReference type="EMBL" id="KAG0425759.1"/>
    </source>
</evidence>
<dbReference type="Proteomes" id="UP000805193">
    <property type="component" value="Unassembled WGS sequence"/>
</dbReference>
<proteinExistence type="predicted"/>
<evidence type="ECO:0000313" key="2">
    <source>
        <dbReference type="Proteomes" id="UP000805193"/>
    </source>
</evidence>
<reference evidence="1 2" key="1">
    <citation type="journal article" date="2020" name="Cell">
        <title>Large-Scale Comparative Analyses of Tick Genomes Elucidate Their Genetic Diversity and Vector Capacities.</title>
        <authorList>
            <consortium name="Tick Genome and Microbiome Consortium (TIGMIC)"/>
            <person name="Jia N."/>
            <person name="Wang J."/>
            <person name="Shi W."/>
            <person name="Du L."/>
            <person name="Sun Y."/>
            <person name="Zhan W."/>
            <person name="Jiang J.F."/>
            <person name="Wang Q."/>
            <person name="Zhang B."/>
            <person name="Ji P."/>
            <person name="Bell-Sakyi L."/>
            <person name="Cui X.M."/>
            <person name="Yuan T.T."/>
            <person name="Jiang B.G."/>
            <person name="Yang W.F."/>
            <person name="Lam T.T."/>
            <person name="Chang Q.C."/>
            <person name="Ding S.J."/>
            <person name="Wang X.J."/>
            <person name="Zhu J.G."/>
            <person name="Ruan X.D."/>
            <person name="Zhao L."/>
            <person name="Wei J.T."/>
            <person name="Ye R.Z."/>
            <person name="Que T.C."/>
            <person name="Du C.H."/>
            <person name="Zhou Y.H."/>
            <person name="Cheng J.X."/>
            <person name="Dai P.F."/>
            <person name="Guo W.B."/>
            <person name="Han X.H."/>
            <person name="Huang E.J."/>
            <person name="Li L.F."/>
            <person name="Wei W."/>
            <person name="Gao Y.C."/>
            <person name="Liu J.Z."/>
            <person name="Shao H.Z."/>
            <person name="Wang X."/>
            <person name="Wang C.C."/>
            <person name="Yang T.C."/>
            <person name="Huo Q.B."/>
            <person name="Li W."/>
            <person name="Chen H.Y."/>
            <person name="Chen S.E."/>
            <person name="Zhou L.G."/>
            <person name="Ni X.B."/>
            <person name="Tian J.H."/>
            <person name="Sheng Y."/>
            <person name="Liu T."/>
            <person name="Pan Y.S."/>
            <person name="Xia L.Y."/>
            <person name="Li J."/>
            <person name="Zhao F."/>
            <person name="Cao W.C."/>
        </authorList>
    </citation>
    <scope>NUCLEOTIDE SEQUENCE [LARGE SCALE GENOMIC DNA]</scope>
    <source>
        <strain evidence="1">Iper-2018</strain>
    </source>
</reference>
<sequence>MARVDETGQAKALGGRLALVTGGGGGIGASICSALAEKGAKVLVADVDLDAAQRAVGVLPGDQKHGALQVDIGNSASVKGMFERIKTESSVPVSIVVNCAATVAGFASILDTTEENFDKVVRVNLKPAARPLADERRTRGAGMVAEKVAENVGLGDQKHGALQVDIGNSASVKGMFERIKKESSVPVSIVVNCAATLAGFASILDTTEDNFDKVVRVNLKGTFLVTQEAVKAMLSGGVQQGSVVNISSLTARIGMKGLCGYVASKAGVVGFTKTVALDLAGTGIRCNAVLPGYTDTPAAARMTQQQKDDLLATIPLGRPGRPREIADVVVFLCCPESSYMTGAVIEVAGGIP</sequence>
<gene>
    <name evidence="1" type="ORF">HPB47_027094</name>
</gene>
<dbReference type="EMBL" id="JABSTQ010009805">
    <property type="protein sequence ID" value="KAG0425759.1"/>
    <property type="molecule type" value="Genomic_DNA"/>
</dbReference>
<name>A0AC60PZA2_IXOPE</name>
<comment type="caution">
    <text evidence="1">The sequence shown here is derived from an EMBL/GenBank/DDBJ whole genome shotgun (WGS) entry which is preliminary data.</text>
</comment>
<keyword evidence="2" id="KW-1185">Reference proteome</keyword>
<protein>
    <submittedName>
        <fullName evidence="1">Uncharacterized protein</fullName>
    </submittedName>
</protein>